<dbReference type="SMART" id="SM00849">
    <property type="entry name" value="Lactamase_B"/>
    <property type="match status" value="1"/>
</dbReference>
<accession>A0A382R758</accession>
<dbReference type="EMBL" id="UINC01119350">
    <property type="protein sequence ID" value="SVC93110.1"/>
    <property type="molecule type" value="Genomic_DNA"/>
</dbReference>
<dbReference type="PANTHER" id="PTHR47619:SF1">
    <property type="entry name" value="EXODEOXYRIBONUCLEASE WALJ"/>
    <property type="match status" value="1"/>
</dbReference>
<evidence type="ECO:0000259" key="1">
    <source>
        <dbReference type="SMART" id="SM00849"/>
    </source>
</evidence>
<dbReference type="Gene3D" id="3.60.15.10">
    <property type="entry name" value="Ribonuclease Z/Hydroxyacylglutathione hydrolase-like"/>
    <property type="match status" value="1"/>
</dbReference>
<protein>
    <recommendedName>
        <fullName evidence="1">Metallo-beta-lactamase domain-containing protein</fullName>
    </recommendedName>
</protein>
<feature type="domain" description="Metallo-beta-lactamase" evidence="1">
    <location>
        <begin position="7"/>
        <end position="154"/>
    </location>
</feature>
<proteinExistence type="predicted"/>
<evidence type="ECO:0000313" key="2">
    <source>
        <dbReference type="EMBL" id="SVC93110.1"/>
    </source>
</evidence>
<dbReference type="AlphaFoldDB" id="A0A382R758"/>
<dbReference type="InterPro" id="IPR052533">
    <property type="entry name" value="WalJ/YycJ-like"/>
</dbReference>
<dbReference type="PANTHER" id="PTHR47619">
    <property type="entry name" value="METALLO-HYDROLASE YYCJ-RELATED"/>
    <property type="match status" value="1"/>
</dbReference>
<dbReference type="SUPFAM" id="SSF56281">
    <property type="entry name" value="Metallo-hydrolase/oxidoreductase"/>
    <property type="match status" value="1"/>
</dbReference>
<dbReference type="InterPro" id="IPR001279">
    <property type="entry name" value="Metallo-B-lactamas"/>
</dbReference>
<dbReference type="InterPro" id="IPR036866">
    <property type="entry name" value="RibonucZ/Hydroxyglut_hydro"/>
</dbReference>
<gene>
    <name evidence="2" type="ORF">METZ01_LOCUS345964</name>
</gene>
<reference evidence="2" key="1">
    <citation type="submission" date="2018-05" db="EMBL/GenBank/DDBJ databases">
        <authorList>
            <person name="Lanie J.A."/>
            <person name="Ng W.-L."/>
            <person name="Kazmierczak K.M."/>
            <person name="Andrzejewski T.M."/>
            <person name="Davidsen T.M."/>
            <person name="Wayne K.J."/>
            <person name="Tettelin H."/>
            <person name="Glass J.I."/>
            <person name="Rusch D."/>
            <person name="Podicherti R."/>
            <person name="Tsui H.-C.T."/>
            <person name="Winkler M.E."/>
        </authorList>
    </citation>
    <scope>NUCLEOTIDE SEQUENCE</scope>
</reference>
<name>A0A382R758_9ZZZZ</name>
<organism evidence="2">
    <name type="scientific">marine metagenome</name>
    <dbReference type="NCBI Taxonomy" id="408172"/>
    <lineage>
        <taxon>unclassified sequences</taxon>
        <taxon>metagenomes</taxon>
        <taxon>ecological metagenomes</taxon>
    </lineage>
</organism>
<feature type="non-terminal residue" evidence="2">
    <location>
        <position position="1"/>
    </location>
</feature>
<dbReference type="Pfam" id="PF12706">
    <property type="entry name" value="Lactamase_B_2"/>
    <property type="match status" value="1"/>
</dbReference>
<sequence>RTPEELDAVFLTHEHSDHISGVGPLVRRHSIPLYATKGTIQAGKKLGNIPFFNPIRAGETIQLDGLEIEPYATSHDAQESVAYVIRCQSRKLGHATDMGVVTHEAREKLKDSHVLLLESNHDVEMLDVGPYPWTLKQRIKSDLGHLSNEACGDLLAAVSHEHLQRGMLMHLSQTNNHPEIARVTALQALGCRTPTLSVAQQGQATELIEI</sequence>